<dbReference type="InterPro" id="IPR025332">
    <property type="entry name" value="DUF4238"/>
</dbReference>
<sequence>MNQLGSKGSTSERKRHHFVSVTYLNAWVSGPAKKLHAYRSDDASKPLHIRPDEIAFENYYYSQTRPDGTRDNDSFEDLFGGVETHWPTVMKALKIETLDRAVLHRLYAMVTMMRTRVPAARNYNEEIMTLETRTGLKVFAEMGRLPEKLKRYENELDTVDIAIERQRTLGKMADDMRSFGDLTLRLGFEILVNDTGVDFITSDNPVAYFDPSDAGIRHPYINNEKVELYFPLSPTLALHGANRLRRFGQTPRFRTLSDMSKVRSINRITARFAYGLAFARDRSHDDLIARHSATSPVLDAKVVRKPKEIQYHIGHRFAARPELLKFRPEQCEGDLYEEDFNL</sequence>
<evidence type="ECO:0000313" key="1">
    <source>
        <dbReference type="EMBL" id="MDT0576410.1"/>
    </source>
</evidence>
<proteinExistence type="predicted"/>
<dbReference type="RefSeq" id="WP_311340989.1">
    <property type="nucleotide sequence ID" value="NZ_JAVRHS010000007.1"/>
</dbReference>
<dbReference type="Proteomes" id="UP001259803">
    <property type="component" value="Unassembled WGS sequence"/>
</dbReference>
<gene>
    <name evidence="1" type="ORF">RM533_09440</name>
</gene>
<accession>A0ABU2ZII8</accession>
<dbReference type="EMBL" id="JAVRHS010000007">
    <property type="protein sequence ID" value="MDT0576410.1"/>
    <property type="molecule type" value="Genomic_DNA"/>
</dbReference>
<dbReference type="Pfam" id="PF14022">
    <property type="entry name" value="DUF4238"/>
    <property type="match status" value="1"/>
</dbReference>
<protein>
    <submittedName>
        <fullName evidence="1">DUF4238 domain-containing protein</fullName>
    </submittedName>
</protein>
<keyword evidence="2" id="KW-1185">Reference proteome</keyword>
<organism evidence="1 2">
    <name type="scientific">Croceicoccus esteveae</name>
    <dbReference type="NCBI Taxonomy" id="3075597"/>
    <lineage>
        <taxon>Bacteria</taxon>
        <taxon>Pseudomonadati</taxon>
        <taxon>Pseudomonadota</taxon>
        <taxon>Alphaproteobacteria</taxon>
        <taxon>Sphingomonadales</taxon>
        <taxon>Erythrobacteraceae</taxon>
        <taxon>Croceicoccus</taxon>
    </lineage>
</organism>
<name>A0ABU2ZII8_9SPHN</name>
<evidence type="ECO:0000313" key="2">
    <source>
        <dbReference type="Proteomes" id="UP001259803"/>
    </source>
</evidence>
<reference evidence="1 2" key="1">
    <citation type="submission" date="2023-09" db="EMBL/GenBank/DDBJ databases">
        <authorList>
            <person name="Rey-Velasco X."/>
        </authorList>
    </citation>
    <scope>NUCLEOTIDE SEQUENCE [LARGE SCALE GENOMIC DNA]</scope>
    <source>
        <strain evidence="1 2">F390</strain>
    </source>
</reference>
<comment type="caution">
    <text evidence="1">The sequence shown here is derived from an EMBL/GenBank/DDBJ whole genome shotgun (WGS) entry which is preliminary data.</text>
</comment>